<dbReference type="PANTHER" id="PTHR20905">
    <property type="entry name" value="N-ACETYLTRANSFERASE-RELATED"/>
    <property type="match status" value="1"/>
</dbReference>
<dbReference type="PANTHER" id="PTHR20905:SF30">
    <property type="entry name" value="N-ACETYLTRANSFERASE DOMAIN-CONTAINING PROTEIN"/>
    <property type="match status" value="1"/>
</dbReference>
<dbReference type="Gene3D" id="3.40.630.30">
    <property type="match status" value="1"/>
</dbReference>
<protein>
    <submittedName>
        <fullName evidence="2">N-acetyltransferase domain-containing protein</fullName>
    </submittedName>
</protein>
<evidence type="ECO:0000313" key="1">
    <source>
        <dbReference type="Proteomes" id="UP000095283"/>
    </source>
</evidence>
<accession>A0A1I7X0Z4</accession>
<name>A0A1I7X0Z4_HETBA</name>
<dbReference type="WBParaSite" id="Hba_11234">
    <property type="protein sequence ID" value="Hba_11234"/>
    <property type="gene ID" value="Hba_11234"/>
</dbReference>
<dbReference type="Proteomes" id="UP000095283">
    <property type="component" value="Unplaced"/>
</dbReference>
<keyword evidence="1" id="KW-1185">Reference proteome</keyword>
<sequence>MTCRTDINDGLAGNRFHLRVRKDVYSLRATTTYLSTFTQDFISTMIRKHPALFKYIIYVFLPNIPNISSLQRSSVLVRTAMRVKIRTVPDSQKVDPSKAFDFIPAQKKDFSDIFNLCINGFIDVEPHSKALKLKKDEVSPMFKFIVTKALHYPYSYRINEKGTDNLIGFRLLSIGHRDESLDVVPFELEEPTDKNALMICGSLHNFVGQILERSKKQFWEVVDPNVNKVLRREITFVSPEHQRKGIANYLLHLGLDFEQLKKEGISGITSEASSLANQTLLAKHGYKCMVKPDYKLEMHDGNEGVTVFYKDLKKK</sequence>
<organism evidence="1 2">
    <name type="scientific">Heterorhabditis bacteriophora</name>
    <name type="common">Entomopathogenic nematode worm</name>
    <dbReference type="NCBI Taxonomy" id="37862"/>
    <lineage>
        <taxon>Eukaryota</taxon>
        <taxon>Metazoa</taxon>
        <taxon>Ecdysozoa</taxon>
        <taxon>Nematoda</taxon>
        <taxon>Chromadorea</taxon>
        <taxon>Rhabditida</taxon>
        <taxon>Rhabditina</taxon>
        <taxon>Rhabditomorpha</taxon>
        <taxon>Strongyloidea</taxon>
        <taxon>Heterorhabditidae</taxon>
        <taxon>Heterorhabditis</taxon>
    </lineage>
</organism>
<dbReference type="AlphaFoldDB" id="A0A1I7X0Z4"/>
<dbReference type="SUPFAM" id="SSF55729">
    <property type="entry name" value="Acyl-CoA N-acyltransferases (Nat)"/>
    <property type="match status" value="1"/>
</dbReference>
<proteinExistence type="predicted"/>
<evidence type="ECO:0000313" key="2">
    <source>
        <dbReference type="WBParaSite" id="Hba_11234"/>
    </source>
</evidence>
<dbReference type="InterPro" id="IPR016181">
    <property type="entry name" value="Acyl_CoA_acyltransferase"/>
</dbReference>
<dbReference type="CDD" id="cd04301">
    <property type="entry name" value="NAT_SF"/>
    <property type="match status" value="1"/>
</dbReference>
<dbReference type="GO" id="GO:0008080">
    <property type="term" value="F:N-acetyltransferase activity"/>
    <property type="evidence" value="ECO:0007669"/>
    <property type="project" value="TreeGrafter"/>
</dbReference>
<reference evidence="2" key="1">
    <citation type="submission" date="2016-11" db="UniProtKB">
        <authorList>
            <consortium name="WormBaseParasite"/>
        </authorList>
    </citation>
    <scope>IDENTIFICATION</scope>
</reference>